<protein>
    <recommendedName>
        <fullName evidence="2">N-acetyltransferase domain-containing protein</fullName>
    </recommendedName>
</protein>
<gene>
    <name evidence="3" type="ORF">AVDCRST_MAG38-2204</name>
</gene>
<evidence type="ECO:0000259" key="2">
    <source>
        <dbReference type="PROSITE" id="PS51186"/>
    </source>
</evidence>
<dbReference type="EMBL" id="CADCVJ010000187">
    <property type="protein sequence ID" value="CAA9484008.1"/>
    <property type="molecule type" value="Genomic_DNA"/>
</dbReference>
<feature type="compositionally biased region" description="Low complexity" evidence="1">
    <location>
        <begin position="8"/>
        <end position="17"/>
    </location>
</feature>
<dbReference type="GO" id="GO:0008999">
    <property type="term" value="F:protein-N-terminal-alanine acetyltransferase activity"/>
    <property type="evidence" value="ECO:0007669"/>
    <property type="project" value="TreeGrafter"/>
</dbReference>
<proteinExistence type="predicted"/>
<reference evidence="3" key="1">
    <citation type="submission" date="2020-02" db="EMBL/GenBank/DDBJ databases">
        <authorList>
            <person name="Meier V. D."/>
        </authorList>
    </citation>
    <scope>NUCLEOTIDE SEQUENCE</scope>
    <source>
        <strain evidence="3">AVDCRST_MAG38</strain>
    </source>
</reference>
<feature type="domain" description="N-acetyltransferase" evidence="2">
    <location>
        <begin position="31"/>
        <end position="195"/>
    </location>
</feature>
<dbReference type="PANTHER" id="PTHR43441">
    <property type="entry name" value="RIBOSOMAL-PROTEIN-SERINE ACETYLTRANSFERASE"/>
    <property type="match status" value="1"/>
</dbReference>
<accession>A0A6J4S1K8</accession>
<feature type="region of interest" description="Disordered" evidence="1">
    <location>
        <begin position="1"/>
        <end position="23"/>
    </location>
</feature>
<sequence length="220" mass="24103">MTSEEPRSTPAPSAAAPQHETDPIVLEGPALTLRYATQADTGRLFELAGDPQVTRWFSWGPYTDPEQPRAYVASLAAKRERGELLDFLVVHRQDGPIGVTGLSELAPRDGRATVGTWFAAPWWGSGANRESKAMIAALAFRRLGVNRLTAWANVENTRSQAALEGVGFRREGILRAWHRHGTAVHDVFVFGLLRDEWSSSALAEVPVRISGTPPPAWLLD</sequence>
<organism evidence="3">
    <name type="scientific">uncultured Solirubrobacteraceae bacterium</name>
    <dbReference type="NCBI Taxonomy" id="1162706"/>
    <lineage>
        <taxon>Bacteria</taxon>
        <taxon>Bacillati</taxon>
        <taxon>Actinomycetota</taxon>
        <taxon>Thermoleophilia</taxon>
        <taxon>Solirubrobacterales</taxon>
        <taxon>Solirubrobacteraceae</taxon>
        <taxon>environmental samples</taxon>
    </lineage>
</organism>
<dbReference type="PANTHER" id="PTHR43441:SF2">
    <property type="entry name" value="FAMILY ACETYLTRANSFERASE, PUTATIVE (AFU_ORTHOLOGUE AFUA_7G00850)-RELATED"/>
    <property type="match status" value="1"/>
</dbReference>
<dbReference type="GO" id="GO:1990189">
    <property type="term" value="F:protein N-terminal-serine acetyltransferase activity"/>
    <property type="evidence" value="ECO:0007669"/>
    <property type="project" value="TreeGrafter"/>
</dbReference>
<dbReference type="PROSITE" id="PS51186">
    <property type="entry name" value="GNAT"/>
    <property type="match status" value="1"/>
</dbReference>
<dbReference type="AlphaFoldDB" id="A0A6J4S1K8"/>
<dbReference type="InterPro" id="IPR000182">
    <property type="entry name" value="GNAT_dom"/>
</dbReference>
<name>A0A6J4S1K8_9ACTN</name>
<evidence type="ECO:0000313" key="3">
    <source>
        <dbReference type="EMBL" id="CAA9484008.1"/>
    </source>
</evidence>
<dbReference type="InterPro" id="IPR016181">
    <property type="entry name" value="Acyl_CoA_acyltransferase"/>
</dbReference>
<dbReference type="GO" id="GO:0005737">
    <property type="term" value="C:cytoplasm"/>
    <property type="evidence" value="ECO:0007669"/>
    <property type="project" value="TreeGrafter"/>
</dbReference>
<dbReference type="SUPFAM" id="SSF55729">
    <property type="entry name" value="Acyl-CoA N-acyltransferases (Nat)"/>
    <property type="match status" value="1"/>
</dbReference>
<dbReference type="InterPro" id="IPR051908">
    <property type="entry name" value="Ribosomal_N-acetyltransferase"/>
</dbReference>
<dbReference type="Pfam" id="PF13302">
    <property type="entry name" value="Acetyltransf_3"/>
    <property type="match status" value="1"/>
</dbReference>
<evidence type="ECO:0000256" key="1">
    <source>
        <dbReference type="SAM" id="MobiDB-lite"/>
    </source>
</evidence>
<dbReference type="Gene3D" id="3.40.630.30">
    <property type="match status" value="1"/>
</dbReference>